<dbReference type="Pfam" id="PF00005">
    <property type="entry name" value="ABC_tran"/>
    <property type="match status" value="1"/>
</dbReference>
<accession>A0A1H9C161</accession>
<comment type="subcellular location">
    <subcellularLocation>
        <location evidence="1">Cell membrane</location>
        <topology evidence="1">Multi-pass membrane protein</topology>
    </subcellularLocation>
</comment>
<organism evidence="10 11">
    <name type="scientific">Lentzea albida</name>
    <dbReference type="NCBI Taxonomy" id="65499"/>
    <lineage>
        <taxon>Bacteria</taxon>
        <taxon>Bacillati</taxon>
        <taxon>Actinomycetota</taxon>
        <taxon>Actinomycetes</taxon>
        <taxon>Pseudonocardiales</taxon>
        <taxon>Pseudonocardiaceae</taxon>
        <taxon>Lentzea</taxon>
    </lineage>
</organism>
<dbReference type="PANTHER" id="PTHR43394:SF1">
    <property type="entry name" value="ATP-BINDING CASSETTE SUB-FAMILY B MEMBER 10, MITOCHONDRIAL"/>
    <property type="match status" value="1"/>
</dbReference>
<dbReference type="Pfam" id="PF00664">
    <property type="entry name" value="ABC_membrane"/>
    <property type="match status" value="1"/>
</dbReference>
<dbReference type="InterPro" id="IPR039421">
    <property type="entry name" value="Type_1_exporter"/>
</dbReference>
<gene>
    <name evidence="10" type="ORF">SAMN04488000_101774</name>
</gene>
<name>A0A1H9C161_9PSEU</name>
<dbReference type="Gene3D" id="3.40.50.300">
    <property type="entry name" value="P-loop containing nucleotide triphosphate hydrolases"/>
    <property type="match status" value="1"/>
</dbReference>
<proteinExistence type="predicted"/>
<dbReference type="SMART" id="SM00382">
    <property type="entry name" value="AAA"/>
    <property type="match status" value="1"/>
</dbReference>
<dbReference type="InterPro" id="IPR036640">
    <property type="entry name" value="ABC1_TM_sf"/>
</dbReference>
<dbReference type="InterPro" id="IPR027417">
    <property type="entry name" value="P-loop_NTPase"/>
</dbReference>
<keyword evidence="4 10" id="KW-0067">ATP-binding</keyword>
<dbReference type="InterPro" id="IPR003439">
    <property type="entry name" value="ABC_transporter-like_ATP-bd"/>
</dbReference>
<dbReference type="InterPro" id="IPR003593">
    <property type="entry name" value="AAA+_ATPase"/>
</dbReference>
<evidence type="ECO:0000256" key="1">
    <source>
        <dbReference type="ARBA" id="ARBA00004651"/>
    </source>
</evidence>
<evidence type="ECO:0000256" key="2">
    <source>
        <dbReference type="ARBA" id="ARBA00022692"/>
    </source>
</evidence>
<sequence length="595" mass="63040">MTRHEKGMDSVATTTGPRLAVDGARGAKGLVLGGFAVLLVSVAAEFAGPLLVREYVDQAAGHAEAGELFSIAGWYLAVAVVGILASLALGYLAAQSGWHVADHVRLRLLRHVLGGRVLDLESRPAGEVLETVEGNSDIIGRSIAEAGFRVVGNLIMVFGMIAIIFAVVPAAGLGVTLLVVLVAIVLVKLTHRAVGLWKTARARKAELFGFLGDGLAARDDLLPLGESRWPGTRARREFDDLLVLERRAYVGGRAFWPLTQLFFAVSLGIGFAVGLRMLGVQQISVGGLTLIYLYVDRLRGPLEEMSAQVDQVQRMFAAFGVAAATLNTPTRGPASTSAGVTGAPRVTFTDVTFGYEPNALPALRDVSFEVPPGGVLGVVGRTGSGKSTVVNLLCGFAAPGQGRVALDGIDVTDLHPSELARSVVVLSQRSHLFTASVRDNITLFDETVPDDVVLSALADLGIESWVRSLPDGLDTVIGAGGRTVSDGQAQLVTGARALIRRSGLLIIDEGTSRLDEETQRRWSELIDRAAEGRTVIMIAHRLETLQGVDALLVLSEGQVRDHVSGADVRSYLDGAAAREVLSEVDEFVEPMEGAR</sequence>
<feature type="transmembrane region" description="Helical" evidence="7">
    <location>
        <begin position="254"/>
        <end position="273"/>
    </location>
</feature>
<dbReference type="GO" id="GO:0016887">
    <property type="term" value="F:ATP hydrolysis activity"/>
    <property type="evidence" value="ECO:0007669"/>
    <property type="project" value="InterPro"/>
</dbReference>
<feature type="transmembrane region" description="Helical" evidence="7">
    <location>
        <begin position="30"/>
        <end position="52"/>
    </location>
</feature>
<evidence type="ECO:0000256" key="7">
    <source>
        <dbReference type="SAM" id="Phobius"/>
    </source>
</evidence>
<dbReference type="SUPFAM" id="SSF90123">
    <property type="entry name" value="ABC transporter transmembrane region"/>
    <property type="match status" value="1"/>
</dbReference>
<evidence type="ECO:0000256" key="5">
    <source>
        <dbReference type="ARBA" id="ARBA00022989"/>
    </source>
</evidence>
<dbReference type="SUPFAM" id="SSF52540">
    <property type="entry name" value="P-loop containing nucleoside triphosphate hydrolases"/>
    <property type="match status" value="1"/>
</dbReference>
<evidence type="ECO:0000259" key="8">
    <source>
        <dbReference type="PROSITE" id="PS50893"/>
    </source>
</evidence>
<dbReference type="STRING" id="65499.SAMN04488000_101774"/>
<protein>
    <submittedName>
        <fullName evidence="10">ATP-binding cassette, subfamily B</fullName>
    </submittedName>
</protein>
<dbReference type="GO" id="GO:0015421">
    <property type="term" value="F:ABC-type oligopeptide transporter activity"/>
    <property type="evidence" value="ECO:0007669"/>
    <property type="project" value="TreeGrafter"/>
</dbReference>
<evidence type="ECO:0000313" key="10">
    <source>
        <dbReference type="EMBL" id="SEP94995.1"/>
    </source>
</evidence>
<keyword evidence="6 7" id="KW-0472">Membrane</keyword>
<dbReference type="RefSeq" id="WP_218159502.1">
    <property type="nucleotide sequence ID" value="NZ_FOFV01000001.1"/>
</dbReference>
<dbReference type="AlphaFoldDB" id="A0A1H9C161"/>
<evidence type="ECO:0000256" key="4">
    <source>
        <dbReference type="ARBA" id="ARBA00022840"/>
    </source>
</evidence>
<dbReference type="PROSITE" id="PS50893">
    <property type="entry name" value="ABC_TRANSPORTER_2"/>
    <property type="match status" value="1"/>
</dbReference>
<feature type="domain" description="ABC transporter" evidence="8">
    <location>
        <begin position="346"/>
        <end position="581"/>
    </location>
</feature>
<dbReference type="Proteomes" id="UP000199503">
    <property type="component" value="Unassembled WGS sequence"/>
</dbReference>
<feature type="transmembrane region" description="Helical" evidence="7">
    <location>
        <begin position="150"/>
        <end position="168"/>
    </location>
</feature>
<keyword evidence="2 7" id="KW-0812">Transmembrane</keyword>
<feature type="transmembrane region" description="Helical" evidence="7">
    <location>
        <begin position="72"/>
        <end position="94"/>
    </location>
</feature>
<dbReference type="InterPro" id="IPR011527">
    <property type="entry name" value="ABC1_TM_dom"/>
</dbReference>
<evidence type="ECO:0000256" key="6">
    <source>
        <dbReference type="ARBA" id="ARBA00023136"/>
    </source>
</evidence>
<dbReference type="EMBL" id="FOFV01000001">
    <property type="protein sequence ID" value="SEP94995.1"/>
    <property type="molecule type" value="Genomic_DNA"/>
</dbReference>
<feature type="transmembrane region" description="Helical" evidence="7">
    <location>
        <begin position="174"/>
        <end position="194"/>
    </location>
</feature>
<dbReference type="Gene3D" id="1.20.1560.10">
    <property type="entry name" value="ABC transporter type 1, transmembrane domain"/>
    <property type="match status" value="1"/>
</dbReference>
<evidence type="ECO:0000313" key="11">
    <source>
        <dbReference type="Proteomes" id="UP000199503"/>
    </source>
</evidence>
<feature type="domain" description="ABC transmembrane type-1" evidence="9">
    <location>
        <begin position="32"/>
        <end position="314"/>
    </location>
</feature>
<evidence type="ECO:0000259" key="9">
    <source>
        <dbReference type="PROSITE" id="PS50929"/>
    </source>
</evidence>
<evidence type="ECO:0000256" key="3">
    <source>
        <dbReference type="ARBA" id="ARBA00022741"/>
    </source>
</evidence>
<reference evidence="11" key="1">
    <citation type="submission" date="2016-10" db="EMBL/GenBank/DDBJ databases">
        <authorList>
            <person name="Varghese N."/>
            <person name="Submissions S."/>
        </authorList>
    </citation>
    <scope>NUCLEOTIDE SEQUENCE [LARGE SCALE GENOMIC DNA]</scope>
    <source>
        <strain evidence="11">DSM 44437</strain>
    </source>
</reference>
<dbReference type="PANTHER" id="PTHR43394">
    <property type="entry name" value="ATP-DEPENDENT PERMEASE MDL1, MITOCHONDRIAL"/>
    <property type="match status" value="1"/>
</dbReference>
<keyword evidence="5 7" id="KW-1133">Transmembrane helix</keyword>
<dbReference type="GO" id="GO:0005886">
    <property type="term" value="C:plasma membrane"/>
    <property type="evidence" value="ECO:0007669"/>
    <property type="project" value="UniProtKB-SubCell"/>
</dbReference>
<dbReference type="PROSITE" id="PS50929">
    <property type="entry name" value="ABC_TM1F"/>
    <property type="match status" value="1"/>
</dbReference>
<keyword evidence="3" id="KW-0547">Nucleotide-binding</keyword>
<keyword evidence="11" id="KW-1185">Reference proteome</keyword>
<dbReference type="GO" id="GO:0005524">
    <property type="term" value="F:ATP binding"/>
    <property type="evidence" value="ECO:0007669"/>
    <property type="project" value="UniProtKB-KW"/>
</dbReference>